<name>A0A9Q1KAC1_9CARY</name>
<gene>
    <name evidence="2" type="ORF">Cgig2_024184</name>
</gene>
<proteinExistence type="predicted"/>
<dbReference type="AlphaFoldDB" id="A0A9Q1KAC1"/>
<protein>
    <submittedName>
        <fullName evidence="2">Uncharacterized protein</fullName>
    </submittedName>
</protein>
<evidence type="ECO:0000256" key="1">
    <source>
        <dbReference type="SAM" id="MobiDB-lite"/>
    </source>
</evidence>
<dbReference type="EMBL" id="JAKOGI010000216">
    <property type="protein sequence ID" value="KAJ8439597.1"/>
    <property type="molecule type" value="Genomic_DNA"/>
</dbReference>
<dbReference type="Pfam" id="PF03004">
    <property type="entry name" value="Transposase_24"/>
    <property type="match status" value="1"/>
</dbReference>
<sequence length="229" mass="25227">MSARGGRGSRRGRGRGTGGNGQPPPQDFSEDQSNVPVHDPRMYGRYLPLNPELLSMICAGNQQLLPTPPPPPQNVDIENAREKHTNVDEGGGSNNRNIKRCIEPDGDSYATLQKYWETPEFQKLSEQNRKNRSSNLDGDGPSKHSCGARPMSAWRRRLTARNKSEEPTDIALFSDTHQIRDPKTKGKWVDGKSQRKVRHASGPSNEPPPNILSSDDEDGRDGAPPDGGD</sequence>
<evidence type="ECO:0000313" key="3">
    <source>
        <dbReference type="Proteomes" id="UP001153076"/>
    </source>
</evidence>
<organism evidence="2 3">
    <name type="scientific">Carnegiea gigantea</name>
    <dbReference type="NCBI Taxonomy" id="171969"/>
    <lineage>
        <taxon>Eukaryota</taxon>
        <taxon>Viridiplantae</taxon>
        <taxon>Streptophyta</taxon>
        <taxon>Embryophyta</taxon>
        <taxon>Tracheophyta</taxon>
        <taxon>Spermatophyta</taxon>
        <taxon>Magnoliopsida</taxon>
        <taxon>eudicotyledons</taxon>
        <taxon>Gunneridae</taxon>
        <taxon>Pentapetalae</taxon>
        <taxon>Caryophyllales</taxon>
        <taxon>Cactineae</taxon>
        <taxon>Cactaceae</taxon>
        <taxon>Cactoideae</taxon>
        <taxon>Echinocereeae</taxon>
        <taxon>Carnegiea</taxon>
    </lineage>
</organism>
<feature type="compositionally biased region" description="Basic and acidic residues" evidence="1">
    <location>
        <begin position="78"/>
        <end position="87"/>
    </location>
</feature>
<feature type="region of interest" description="Disordered" evidence="1">
    <location>
        <begin position="1"/>
        <end position="43"/>
    </location>
</feature>
<evidence type="ECO:0000313" key="2">
    <source>
        <dbReference type="EMBL" id="KAJ8439597.1"/>
    </source>
</evidence>
<reference evidence="2" key="1">
    <citation type="submission" date="2022-04" db="EMBL/GenBank/DDBJ databases">
        <title>Carnegiea gigantea Genome sequencing and assembly v2.</title>
        <authorList>
            <person name="Copetti D."/>
            <person name="Sanderson M.J."/>
            <person name="Burquez A."/>
            <person name="Wojciechowski M.F."/>
        </authorList>
    </citation>
    <scope>NUCLEOTIDE SEQUENCE</scope>
    <source>
        <strain evidence="2">SGP5-SGP5p</strain>
        <tissue evidence="2">Aerial part</tissue>
    </source>
</reference>
<feature type="compositionally biased region" description="Basic and acidic residues" evidence="1">
    <location>
        <begin position="177"/>
        <end position="193"/>
    </location>
</feature>
<dbReference type="Proteomes" id="UP001153076">
    <property type="component" value="Unassembled WGS sequence"/>
</dbReference>
<accession>A0A9Q1KAC1</accession>
<feature type="region of interest" description="Disordered" evidence="1">
    <location>
        <begin position="60"/>
        <end position="102"/>
    </location>
</feature>
<comment type="caution">
    <text evidence="2">The sequence shown here is derived from an EMBL/GenBank/DDBJ whole genome shotgun (WGS) entry which is preliminary data.</text>
</comment>
<feature type="region of interest" description="Disordered" evidence="1">
    <location>
        <begin position="120"/>
        <end position="229"/>
    </location>
</feature>
<dbReference type="InterPro" id="IPR004252">
    <property type="entry name" value="Probable_transposase_24"/>
</dbReference>
<keyword evidence="3" id="KW-1185">Reference proteome</keyword>